<reference evidence="1 2" key="1">
    <citation type="submission" date="2021-06" db="EMBL/GenBank/DDBJ databases">
        <authorList>
            <person name="Kallberg Y."/>
            <person name="Tangrot J."/>
            <person name="Rosling A."/>
        </authorList>
    </citation>
    <scope>NUCLEOTIDE SEQUENCE [LARGE SCALE GENOMIC DNA]</scope>
    <source>
        <strain evidence="1 2">120-4 pot B 10/14</strain>
    </source>
</reference>
<dbReference type="EMBL" id="CAJVQB010013103">
    <property type="protein sequence ID" value="CAG8759972.1"/>
    <property type="molecule type" value="Genomic_DNA"/>
</dbReference>
<evidence type="ECO:0000313" key="1">
    <source>
        <dbReference type="EMBL" id="CAG8759972.1"/>
    </source>
</evidence>
<comment type="caution">
    <text evidence="1">The sequence shown here is derived from an EMBL/GenBank/DDBJ whole genome shotgun (WGS) entry which is preliminary data.</text>
</comment>
<protein>
    <submittedName>
        <fullName evidence="1">45276_t:CDS:1</fullName>
    </submittedName>
</protein>
<keyword evidence="2" id="KW-1185">Reference proteome</keyword>
<sequence>MRKKHCIQSIADTLHIDNLQMPIIKIVTREEELINMHVEELQAAEKLKLIAEQIREYKE</sequence>
<gene>
    <name evidence="1" type="ORF">GMARGA_LOCUS17359</name>
</gene>
<organism evidence="1 2">
    <name type="scientific">Gigaspora margarita</name>
    <dbReference type="NCBI Taxonomy" id="4874"/>
    <lineage>
        <taxon>Eukaryota</taxon>
        <taxon>Fungi</taxon>
        <taxon>Fungi incertae sedis</taxon>
        <taxon>Mucoromycota</taxon>
        <taxon>Glomeromycotina</taxon>
        <taxon>Glomeromycetes</taxon>
        <taxon>Diversisporales</taxon>
        <taxon>Gigasporaceae</taxon>
        <taxon>Gigaspora</taxon>
    </lineage>
</organism>
<proteinExistence type="predicted"/>
<evidence type="ECO:0000313" key="2">
    <source>
        <dbReference type="Proteomes" id="UP000789901"/>
    </source>
</evidence>
<dbReference type="Proteomes" id="UP000789901">
    <property type="component" value="Unassembled WGS sequence"/>
</dbReference>
<name>A0ABN7VEW9_GIGMA</name>
<feature type="non-terminal residue" evidence="1">
    <location>
        <position position="59"/>
    </location>
</feature>
<accession>A0ABN7VEW9</accession>